<feature type="signal peptide" evidence="2">
    <location>
        <begin position="1"/>
        <end position="21"/>
    </location>
</feature>
<feature type="chain" id="PRO_5018067143" description="Translation initiation factor 3 N-terminal domain-containing protein" evidence="2">
    <location>
        <begin position="22"/>
        <end position="453"/>
    </location>
</feature>
<protein>
    <recommendedName>
        <fullName evidence="5">Translation initiation factor 3 N-terminal domain-containing protein</fullName>
    </recommendedName>
</protein>
<dbReference type="AlphaFoldDB" id="A0A3M6Y0S8"/>
<accession>A0A3M6Y0S8</accession>
<dbReference type="InterPro" id="IPR036788">
    <property type="entry name" value="T_IF-3_C_sf"/>
</dbReference>
<dbReference type="InterPro" id="IPR045167">
    <property type="entry name" value="Hobbit"/>
</dbReference>
<feature type="compositionally biased region" description="Polar residues" evidence="1">
    <location>
        <begin position="136"/>
        <end position="151"/>
    </location>
</feature>
<name>A0A3M6Y0S8_HORWE</name>
<organism evidence="3 4">
    <name type="scientific">Hortaea werneckii</name>
    <name type="common">Black yeast</name>
    <name type="synonym">Cladosporium werneckii</name>
    <dbReference type="NCBI Taxonomy" id="91943"/>
    <lineage>
        <taxon>Eukaryota</taxon>
        <taxon>Fungi</taxon>
        <taxon>Dikarya</taxon>
        <taxon>Ascomycota</taxon>
        <taxon>Pezizomycotina</taxon>
        <taxon>Dothideomycetes</taxon>
        <taxon>Dothideomycetidae</taxon>
        <taxon>Mycosphaerellales</taxon>
        <taxon>Teratosphaeriaceae</taxon>
        <taxon>Hortaea</taxon>
    </lineage>
</organism>
<keyword evidence="2" id="KW-0732">Signal</keyword>
<dbReference type="GO" id="GO:0006413">
    <property type="term" value="P:translational initiation"/>
    <property type="evidence" value="ECO:0007669"/>
    <property type="project" value="InterPro"/>
</dbReference>
<feature type="region of interest" description="Disordered" evidence="1">
    <location>
        <begin position="337"/>
        <end position="357"/>
    </location>
</feature>
<evidence type="ECO:0000256" key="2">
    <source>
        <dbReference type="SAM" id="SignalP"/>
    </source>
</evidence>
<feature type="compositionally biased region" description="Basic and acidic residues" evidence="1">
    <location>
        <begin position="337"/>
        <end position="354"/>
    </location>
</feature>
<evidence type="ECO:0000313" key="3">
    <source>
        <dbReference type="EMBL" id="RMX96350.1"/>
    </source>
</evidence>
<feature type="compositionally biased region" description="Polar residues" evidence="1">
    <location>
        <begin position="225"/>
        <end position="239"/>
    </location>
</feature>
<reference evidence="3 4" key="1">
    <citation type="journal article" date="2018" name="BMC Genomics">
        <title>Genomic evidence for intraspecific hybridization in a clonal and extremely halotolerant yeast.</title>
        <authorList>
            <person name="Gostincar C."/>
            <person name="Stajich J.E."/>
            <person name="Zupancic J."/>
            <person name="Zalar P."/>
            <person name="Gunde-Cimerman N."/>
        </authorList>
    </citation>
    <scope>NUCLEOTIDE SEQUENCE [LARGE SCALE GENOMIC DNA]</scope>
    <source>
        <strain evidence="3 4">EXF-6654</strain>
    </source>
</reference>
<gene>
    <name evidence="3" type="ORF">D0868_11229</name>
</gene>
<evidence type="ECO:0000313" key="4">
    <source>
        <dbReference type="Proteomes" id="UP000282582"/>
    </source>
</evidence>
<sequence length="453" mass="50291">MNRASNYMTLAFVKLPSLVLCLSYKGSGKRNLEDVHDLVFRMPTLEYRNKTWSNLDLALQLKKDLIRALVSHTGAILTNKFSHHKPTRQQQSRLREIANMSTFVASGAASQASSESSSMLESFGESNGRPSMASARPSTLNRSVSVDSTPARSDREQKPGQDEDKTRDIIQSNGRDTSPSPQRTPSRPMSQPAPSPGANGEDASRSRASSISRHFSGFSERLRQRPTTQPSDNQTTSGGEETEDTKRKSKLLLAPPVPSSKSTSPPEERTQKWDDEITAKVIYLIDPETNRRENEPRTRWDVMRGVDRKTHRLIQLSPDEPKNPDFVPVCKVQSKKEAYEQEKQRKQSQKENKAKSAKMSSVKTLELNWAIDLNDLGHRLEKVAEFLAEGRRVEIVLASKKQGRKASKQECEAVLKKIADCVDSVPKAKELKGLEGKLGGFASLVLQGGAPGG</sequence>
<dbReference type="Gene3D" id="3.30.110.10">
    <property type="entry name" value="Translation initiation factor 3 (IF-3), C-terminal domain"/>
    <property type="match status" value="1"/>
</dbReference>
<dbReference type="SUPFAM" id="SSF55200">
    <property type="entry name" value="Translation initiation factor IF3, C-terminal domain"/>
    <property type="match status" value="1"/>
</dbReference>
<feature type="compositionally biased region" description="Low complexity" evidence="1">
    <location>
        <begin position="109"/>
        <end position="126"/>
    </location>
</feature>
<feature type="compositionally biased region" description="Low complexity" evidence="1">
    <location>
        <begin position="177"/>
        <end position="192"/>
    </location>
</feature>
<evidence type="ECO:0008006" key="5">
    <source>
        <dbReference type="Google" id="ProtNLM"/>
    </source>
</evidence>
<dbReference type="Proteomes" id="UP000282582">
    <property type="component" value="Unassembled WGS sequence"/>
</dbReference>
<dbReference type="PANTHER" id="PTHR15678:SF6">
    <property type="entry name" value="BRIDGE-LIKE LIPID TRANSFER PROTEIN FAMILY MEMBER 2"/>
    <property type="match status" value="1"/>
</dbReference>
<feature type="compositionally biased region" description="Basic and acidic residues" evidence="1">
    <location>
        <begin position="266"/>
        <end position="275"/>
    </location>
</feature>
<feature type="compositionally biased region" description="Basic and acidic residues" evidence="1">
    <location>
        <begin position="152"/>
        <end position="168"/>
    </location>
</feature>
<proteinExistence type="predicted"/>
<feature type="region of interest" description="Disordered" evidence="1">
    <location>
        <begin position="109"/>
        <end position="275"/>
    </location>
</feature>
<dbReference type="EMBL" id="QWIK01001236">
    <property type="protein sequence ID" value="RMX96350.1"/>
    <property type="molecule type" value="Genomic_DNA"/>
</dbReference>
<comment type="caution">
    <text evidence="3">The sequence shown here is derived from an EMBL/GenBank/DDBJ whole genome shotgun (WGS) entry which is preliminary data.</text>
</comment>
<dbReference type="Pfam" id="PF10344">
    <property type="entry name" value="Hobbit"/>
    <property type="match status" value="1"/>
</dbReference>
<dbReference type="PANTHER" id="PTHR15678">
    <property type="entry name" value="ANTIGEN MLAA-22-RELATED"/>
    <property type="match status" value="1"/>
</dbReference>
<evidence type="ECO:0000256" key="1">
    <source>
        <dbReference type="SAM" id="MobiDB-lite"/>
    </source>
</evidence>